<name>A0ABX6NBH5_9BURK</name>
<gene>
    <name evidence="3" type="ORF">HKT17_14140</name>
</gene>
<evidence type="ECO:0000259" key="2">
    <source>
        <dbReference type="Pfam" id="PF13439"/>
    </source>
</evidence>
<dbReference type="Gene3D" id="3.40.50.2000">
    <property type="entry name" value="Glycogen Phosphorylase B"/>
    <property type="match status" value="2"/>
</dbReference>
<sequence>MKIVHLSSSDLNGGAARASMRLHKALLKIGVDSELWVDEKISDLSTVFQSESRLDRILTNIRPYLGQLPKFFSKKRERSFLSFALLPSKWVKRINRSNADLVHLHWINREMLSIRDISAIEKPIVWTFHDMWPFCGAEHYSENNDWETGYSTKFNLSVSSRNHALDRWVWNRKNKYWRDNITIVAPSKWLANCTQCSPLTSKWQTKIIPNGLDTTSWTPIDRVAARQILKLPIDKKLILFGALGGHADKRKGFSLLKDALEHLRESGNEYELVIFGQSRPSQEVIQGFITHYMGPLQDDVSLRLTYSAANVMVVPSRQEVFGQTATEALACGTPVAAFSIGGLKDIVDHGKNGYLAAPFDTHDLQKCIIQAIALSHLQESQTCMANSIRDKILDTNVARLHENLYQRVILNSCHPKS</sequence>
<organism evidence="3 4">
    <name type="scientific">Limnobacter profundi</name>
    <dbReference type="NCBI Taxonomy" id="2732163"/>
    <lineage>
        <taxon>Bacteria</taxon>
        <taxon>Pseudomonadati</taxon>
        <taxon>Pseudomonadota</taxon>
        <taxon>Betaproteobacteria</taxon>
        <taxon>Burkholderiales</taxon>
        <taxon>Burkholderiaceae</taxon>
        <taxon>Limnobacter</taxon>
    </lineage>
</organism>
<protein>
    <submittedName>
        <fullName evidence="3">Glycosyltransferase</fullName>
    </submittedName>
</protein>
<dbReference type="InterPro" id="IPR028098">
    <property type="entry name" value="Glyco_trans_4-like_N"/>
</dbReference>
<dbReference type="PANTHER" id="PTHR45947">
    <property type="entry name" value="SULFOQUINOVOSYL TRANSFERASE SQD2"/>
    <property type="match status" value="1"/>
</dbReference>
<dbReference type="InterPro" id="IPR001296">
    <property type="entry name" value="Glyco_trans_1"/>
</dbReference>
<dbReference type="Proteomes" id="UP000501130">
    <property type="component" value="Chromosome"/>
</dbReference>
<dbReference type="Pfam" id="PF00534">
    <property type="entry name" value="Glycos_transf_1"/>
    <property type="match status" value="1"/>
</dbReference>
<feature type="domain" description="Glycosyltransferase subfamily 4-like N-terminal" evidence="2">
    <location>
        <begin position="13"/>
        <end position="215"/>
    </location>
</feature>
<reference evidence="3 4" key="1">
    <citation type="submission" date="2020-05" db="EMBL/GenBank/DDBJ databases">
        <title>Compete genome of Limnobacter sp. SAORIC-580.</title>
        <authorList>
            <person name="Song J."/>
            <person name="Cho J.-C."/>
        </authorList>
    </citation>
    <scope>NUCLEOTIDE SEQUENCE [LARGE SCALE GENOMIC DNA]</scope>
    <source>
        <strain evidence="3 4">SAORIC-580</strain>
    </source>
</reference>
<evidence type="ECO:0000313" key="3">
    <source>
        <dbReference type="EMBL" id="QJR30757.1"/>
    </source>
</evidence>
<keyword evidence="4" id="KW-1185">Reference proteome</keyword>
<dbReference type="InterPro" id="IPR050194">
    <property type="entry name" value="Glycosyltransferase_grp1"/>
</dbReference>
<accession>A0ABX6NBH5</accession>
<dbReference type="SUPFAM" id="SSF53756">
    <property type="entry name" value="UDP-Glycosyltransferase/glycogen phosphorylase"/>
    <property type="match status" value="1"/>
</dbReference>
<dbReference type="EMBL" id="CP053084">
    <property type="protein sequence ID" value="QJR30757.1"/>
    <property type="molecule type" value="Genomic_DNA"/>
</dbReference>
<evidence type="ECO:0000313" key="4">
    <source>
        <dbReference type="Proteomes" id="UP000501130"/>
    </source>
</evidence>
<proteinExistence type="predicted"/>
<dbReference type="Pfam" id="PF13439">
    <property type="entry name" value="Glyco_transf_4"/>
    <property type="match status" value="1"/>
</dbReference>
<feature type="domain" description="Glycosyl transferase family 1" evidence="1">
    <location>
        <begin position="227"/>
        <end position="379"/>
    </location>
</feature>
<dbReference type="PANTHER" id="PTHR45947:SF13">
    <property type="entry name" value="TRANSFERASE"/>
    <property type="match status" value="1"/>
</dbReference>
<evidence type="ECO:0000259" key="1">
    <source>
        <dbReference type="Pfam" id="PF00534"/>
    </source>
</evidence>